<protein>
    <recommendedName>
        <fullName evidence="12">Dynactin subunit 4</fullName>
    </recommendedName>
</protein>
<evidence type="ECO:0000256" key="8">
    <source>
        <dbReference type="ARBA" id="ARBA00022990"/>
    </source>
</evidence>
<keyword evidence="10" id="KW-0206">Cytoskeleton</keyword>
<feature type="compositionally biased region" description="Acidic residues" evidence="14">
    <location>
        <begin position="32"/>
        <end position="42"/>
    </location>
</feature>
<comment type="subunit">
    <text evidence="13">Subunit of dynactin, a multiprotein complex part of a tripartite complex with dynein and a adapter, such as BICDL1, BICD2 or HOOK3. The dynactin complex is built around ACTR1A/ACTB filament and consists of an actin-related filament composed of a shoulder domain, a pointed end and a barbed end. Its length is defined by its flexible shoulder domain. The soulder is composed of 2 DCTN1 subunits, 4 DCTN2 and 2 DCTN3. The 4 DCNT2 (via N-terminus) bind the ACTR1A filament and act as molecular rulers to determine the length. The pointed end is important for binding dynein-dynactin cargo adapters. Consists of 4 subunits: ACTR10, DCNT4, DCTN5 and DCTN6. The barbed end is composed of a CAPZA1:CAPZB heterodimers, which binds ACTR1A/ACTB filament and dynactin and stabilizes dynactin. Interacts with ATP7B, but not ATP7A, in a copper-dependent manner. Interacts with ANK2; this interaction is required for localization at costameres. Interacts with N4BP2L1.</text>
</comment>
<evidence type="ECO:0000256" key="5">
    <source>
        <dbReference type="ARBA" id="ARBA00022499"/>
    </source>
</evidence>
<dbReference type="eggNOG" id="KOG3896">
    <property type="taxonomic scope" value="Eukaryota"/>
</dbReference>
<evidence type="ECO:0000256" key="1">
    <source>
        <dbReference type="ARBA" id="ARBA00004300"/>
    </source>
</evidence>
<keyword evidence="5" id="KW-1017">Isopeptide bond</keyword>
<comment type="subcellular location">
    <subcellularLocation>
        <location evidence="1">Cytoplasm</location>
        <location evidence="1">Cytoskeleton</location>
        <location evidence="1">Microtubule organizing center</location>
        <location evidence="1">Centrosome</location>
    </subcellularLocation>
    <subcellularLocation>
        <location evidence="2">Cytoplasm</location>
        <location evidence="2">Cytoskeleton</location>
        <location evidence="2">Stress fiber</location>
    </subcellularLocation>
    <subcellularLocation>
        <location evidence="3">Cytoplasm</location>
        <location evidence="3">Myofibril</location>
    </subcellularLocation>
</comment>
<dbReference type="PANTHER" id="PTHR13034:SF2">
    <property type="entry name" value="DYNACTIN SUBUNIT 4"/>
    <property type="match status" value="1"/>
</dbReference>
<keyword evidence="7" id="KW-0832">Ubl conjugation</keyword>
<dbReference type="Pfam" id="PF05502">
    <property type="entry name" value="Dynactin_p62"/>
    <property type="match status" value="1"/>
</dbReference>
<dbReference type="HOGENOM" id="CLU_034750_0_0_1"/>
<evidence type="ECO:0000256" key="14">
    <source>
        <dbReference type="SAM" id="MobiDB-lite"/>
    </source>
</evidence>
<dbReference type="GO" id="GO:0005869">
    <property type="term" value="C:dynactin complex"/>
    <property type="evidence" value="ECO:0007669"/>
    <property type="project" value="InterPro"/>
</dbReference>
<dbReference type="RefSeq" id="XP_008711238.1">
    <property type="nucleotide sequence ID" value="XM_008713016.1"/>
</dbReference>
<feature type="region of interest" description="Disordered" evidence="14">
    <location>
        <begin position="23"/>
        <end position="43"/>
    </location>
</feature>
<dbReference type="InterPro" id="IPR008603">
    <property type="entry name" value="DCTN4"/>
</dbReference>
<keyword evidence="16" id="KW-1185">Reference proteome</keyword>
<comment type="similarity">
    <text evidence="11">Belongs to the dynactin subunit 4 family.</text>
</comment>
<accession>W2SCS9</accession>
<evidence type="ECO:0000256" key="11">
    <source>
        <dbReference type="ARBA" id="ARBA00034776"/>
    </source>
</evidence>
<organism evidence="15 16">
    <name type="scientific">Cyphellophora europaea (strain CBS 101466)</name>
    <name type="common">Phialophora europaea</name>
    <dbReference type="NCBI Taxonomy" id="1220924"/>
    <lineage>
        <taxon>Eukaryota</taxon>
        <taxon>Fungi</taxon>
        <taxon>Dikarya</taxon>
        <taxon>Ascomycota</taxon>
        <taxon>Pezizomycotina</taxon>
        <taxon>Eurotiomycetes</taxon>
        <taxon>Chaetothyriomycetidae</taxon>
        <taxon>Chaetothyriales</taxon>
        <taxon>Cyphellophoraceae</taxon>
        <taxon>Cyphellophora</taxon>
    </lineage>
</organism>
<keyword evidence="8" id="KW-0007">Acetylation</keyword>
<dbReference type="AlphaFoldDB" id="W2SCS9"/>
<dbReference type="OrthoDB" id="283815at2759"/>
<feature type="region of interest" description="Disordered" evidence="14">
    <location>
        <begin position="161"/>
        <end position="210"/>
    </location>
</feature>
<dbReference type="VEuPathDB" id="FungiDB:HMPREF1541_00711"/>
<dbReference type="EMBL" id="KB822711">
    <property type="protein sequence ID" value="ETN46526.1"/>
    <property type="molecule type" value="Genomic_DNA"/>
</dbReference>
<dbReference type="InParanoid" id="W2SCS9"/>
<evidence type="ECO:0000256" key="2">
    <source>
        <dbReference type="ARBA" id="ARBA00004529"/>
    </source>
</evidence>
<evidence type="ECO:0000313" key="16">
    <source>
        <dbReference type="Proteomes" id="UP000030752"/>
    </source>
</evidence>
<evidence type="ECO:0000256" key="7">
    <source>
        <dbReference type="ARBA" id="ARBA00022843"/>
    </source>
</evidence>
<evidence type="ECO:0000256" key="10">
    <source>
        <dbReference type="ARBA" id="ARBA00023212"/>
    </source>
</evidence>
<dbReference type="GO" id="GO:0001725">
    <property type="term" value="C:stress fiber"/>
    <property type="evidence" value="ECO:0007669"/>
    <property type="project" value="UniProtKB-SubCell"/>
</dbReference>
<dbReference type="GeneID" id="19968050"/>
<gene>
    <name evidence="15" type="ORF">HMPREF1541_00711</name>
</gene>
<dbReference type="STRING" id="1220924.W2SCS9"/>
<evidence type="ECO:0000256" key="6">
    <source>
        <dbReference type="ARBA" id="ARBA00022553"/>
    </source>
</evidence>
<sequence length="570" mass="62915">MALSFPYAYISCPCSDTSRRILSSKRQSRELEPDEGLEDEEKTFDPKHPRAAFSLFPPEHLLYCEECHDIKCPRCVTEEIICYYCPSCLFETPSSMVKSEGNRCARNCFNCPICTSQLITASLGDSKEGPFILNCNYCMWTTLDVGITFDKPTNLRQQLDKIANGGKPKQPSKAQDSSESTRKSSLAHEPFSPSEATDTGPGEQKEQPAQDLDATARFKALRSFYKDQLTAISSSDSGLPASAMDLAYSSPSSLARIMNLYSNLGNSSLKKSRPKPTVMREALTKLEGLQVSESAVLPRQDYSNTSSQIQRTFQNPSYLGNPEAVSLSALRPMPTLLRTKRSKRCAACKHILVKPEFKPTSTRFRIKLIALNYIPFAILKPLPVSGGLRPTGPDGGDVVLPPGKATQFILTLKNPQFENVSVNLGSPSETPGKHAHKVTILCPQFEIGKSGDVWDDALNNTLNQSIIGSRGGEQIAGRLYDQGRNWATVVVEITPATSMLAMDRELEEDEDVIEVPIRVRLEWKVSDDGNEPKKKSEKALEEAGDVDDGKRELSYWMVLGVGRVATVAEQ</sequence>
<evidence type="ECO:0000256" key="4">
    <source>
        <dbReference type="ARBA" id="ARBA00022490"/>
    </source>
</evidence>
<dbReference type="Proteomes" id="UP000030752">
    <property type="component" value="Unassembled WGS sequence"/>
</dbReference>
<evidence type="ECO:0000313" key="15">
    <source>
        <dbReference type="EMBL" id="ETN46526.1"/>
    </source>
</evidence>
<evidence type="ECO:0000256" key="9">
    <source>
        <dbReference type="ARBA" id="ARBA00023054"/>
    </source>
</evidence>
<keyword evidence="9" id="KW-0175">Coiled coil</keyword>
<keyword evidence="4" id="KW-0963">Cytoplasm</keyword>
<reference evidence="15 16" key="1">
    <citation type="submission" date="2013-03" db="EMBL/GenBank/DDBJ databases">
        <title>The Genome Sequence of Phialophora europaea CBS 101466.</title>
        <authorList>
            <consortium name="The Broad Institute Genomics Platform"/>
            <person name="Cuomo C."/>
            <person name="de Hoog S."/>
            <person name="Gorbushina A."/>
            <person name="Walker B."/>
            <person name="Young S.K."/>
            <person name="Zeng Q."/>
            <person name="Gargeya S."/>
            <person name="Fitzgerald M."/>
            <person name="Haas B."/>
            <person name="Abouelleil A."/>
            <person name="Allen A.W."/>
            <person name="Alvarado L."/>
            <person name="Arachchi H.M."/>
            <person name="Berlin A.M."/>
            <person name="Chapman S.B."/>
            <person name="Gainer-Dewar J."/>
            <person name="Goldberg J."/>
            <person name="Griggs A."/>
            <person name="Gujja S."/>
            <person name="Hansen M."/>
            <person name="Howarth C."/>
            <person name="Imamovic A."/>
            <person name="Ireland A."/>
            <person name="Larimer J."/>
            <person name="McCowan C."/>
            <person name="Murphy C."/>
            <person name="Pearson M."/>
            <person name="Poon T.W."/>
            <person name="Priest M."/>
            <person name="Roberts A."/>
            <person name="Saif S."/>
            <person name="Shea T."/>
            <person name="Sisk P."/>
            <person name="Sykes S."/>
            <person name="Wortman J."/>
            <person name="Nusbaum C."/>
            <person name="Birren B."/>
        </authorList>
    </citation>
    <scope>NUCLEOTIDE SEQUENCE [LARGE SCALE GENOMIC DNA]</scope>
    <source>
        <strain evidence="15 16">CBS 101466</strain>
    </source>
</reference>
<proteinExistence type="inferred from homology"/>
<evidence type="ECO:0000256" key="3">
    <source>
        <dbReference type="ARBA" id="ARBA00004657"/>
    </source>
</evidence>
<keyword evidence="6" id="KW-0597">Phosphoprotein</keyword>
<evidence type="ECO:0000256" key="12">
    <source>
        <dbReference type="ARBA" id="ARBA00034864"/>
    </source>
</evidence>
<dbReference type="PANTHER" id="PTHR13034">
    <property type="entry name" value="DYNACTIN P62 SUBUNIT"/>
    <property type="match status" value="1"/>
</dbReference>
<evidence type="ECO:0000256" key="13">
    <source>
        <dbReference type="ARBA" id="ARBA00093507"/>
    </source>
</evidence>
<name>W2SCS9_CYPE1</name>